<dbReference type="InterPro" id="IPR001387">
    <property type="entry name" value="Cro/C1-type_HTH"/>
</dbReference>
<keyword evidence="2" id="KW-0159">Chromosome partition</keyword>
<dbReference type="SMART" id="SM00470">
    <property type="entry name" value="ParB"/>
    <property type="match status" value="1"/>
</dbReference>
<dbReference type="EMBL" id="JAUSUR010000003">
    <property type="protein sequence ID" value="MDQ0361304.1"/>
    <property type="molecule type" value="Genomic_DNA"/>
</dbReference>
<dbReference type="CDD" id="cd16393">
    <property type="entry name" value="SPO0J_N"/>
    <property type="match status" value="1"/>
</dbReference>
<dbReference type="PANTHER" id="PTHR33375:SF1">
    <property type="entry name" value="CHROMOSOME-PARTITIONING PROTEIN PARB-RELATED"/>
    <property type="match status" value="1"/>
</dbReference>
<keyword evidence="5" id="KW-1185">Reference proteome</keyword>
<dbReference type="InterPro" id="IPR003115">
    <property type="entry name" value="ParB_N"/>
</dbReference>
<sequence length="291" mass="32765">MSNQKLGKGLSAIFGENVDDILEDIQQGKVEGVSDTTLIDVKKIKPNPYQPRKEFDKAALEELSQSIATHGVFTPILVKEAVKGYELVAGERRLRASKLAGLKEIPAIIVEFNDQQMMEISLLENIQREDLNVIEEAIALSNLIEKLGYTQEQLAKQIGKSREYVTNTLRLLKLPDKVQQYVVNKKLTMGHARALLALDDKEDILLVAKQAINEKLSVRAVEKLVKDAKNPYVNKKKKEDKTSAYDGVVKVMQEKLQTKVVVDDTQINIKYQGVDDLNRILEILGLLEEEE</sequence>
<dbReference type="Pfam" id="PF17762">
    <property type="entry name" value="HTH_ParB"/>
    <property type="match status" value="1"/>
</dbReference>
<evidence type="ECO:0000259" key="3">
    <source>
        <dbReference type="PROSITE" id="PS50943"/>
    </source>
</evidence>
<accession>A0ABU0E334</accession>
<dbReference type="SUPFAM" id="SSF109709">
    <property type="entry name" value="KorB DNA-binding domain-like"/>
    <property type="match status" value="1"/>
</dbReference>
<evidence type="ECO:0000313" key="4">
    <source>
        <dbReference type="EMBL" id="MDQ0361304.1"/>
    </source>
</evidence>
<dbReference type="Gene3D" id="1.10.10.2830">
    <property type="match status" value="1"/>
</dbReference>
<dbReference type="Pfam" id="PF02195">
    <property type="entry name" value="ParB_N"/>
    <property type="match status" value="1"/>
</dbReference>
<protein>
    <submittedName>
        <fullName evidence="4">ParB family chromosome partitioning protein</fullName>
    </submittedName>
</protein>
<dbReference type="RefSeq" id="WP_307407913.1">
    <property type="nucleotide sequence ID" value="NZ_JAUSUR010000003.1"/>
</dbReference>
<evidence type="ECO:0000256" key="2">
    <source>
        <dbReference type="ARBA" id="ARBA00022829"/>
    </source>
</evidence>
<evidence type="ECO:0000313" key="5">
    <source>
        <dbReference type="Proteomes" id="UP001230220"/>
    </source>
</evidence>
<comment type="caution">
    <text evidence="4">The sequence shown here is derived from an EMBL/GenBank/DDBJ whole genome shotgun (WGS) entry which is preliminary data.</text>
</comment>
<dbReference type="PANTHER" id="PTHR33375">
    <property type="entry name" value="CHROMOSOME-PARTITIONING PROTEIN PARB-RELATED"/>
    <property type="match status" value="1"/>
</dbReference>
<proteinExistence type="inferred from homology"/>
<dbReference type="InterPro" id="IPR050336">
    <property type="entry name" value="Chromosome_partition/occlusion"/>
</dbReference>
<feature type="domain" description="HTH cro/C1-type" evidence="3">
    <location>
        <begin position="140"/>
        <end position="167"/>
    </location>
</feature>
<dbReference type="InterPro" id="IPR036086">
    <property type="entry name" value="ParB/Sulfiredoxin_sf"/>
</dbReference>
<dbReference type="NCBIfam" id="TIGR00180">
    <property type="entry name" value="parB_part"/>
    <property type="match status" value="1"/>
</dbReference>
<dbReference type="Gene3D" id="3.90.1530.30">
    <property type="match status" value="1"/>
</dbReference>
<dbReference type="InterPro" id="IPR041468">
    <property type="entry name" value="HTH_ParB/Spo0J"/>
</dbReference>
<gene>
    <name evidence="4" type="ORF">J2S15_002051</name>
</gene>
<organism evidence="4 5">
    <name type="scientific">Breznakia pachnodae</name>
    <dbReference type="NCBI Taxonomy" id="265178"/>
    <lineage>
        <taxon>Bacteria</taxon>
        <taxon>Bacillati</taxon>
        <taxon>Bacillota</taxon>
        <taxon>Erysipelotrichia</taxon>
        <taxon>Erysipelotrichales</taxon>
        <taxon>Erysipelotrichaceae</taxon>
        <taxon>Breznakia</taxon>
    </lineage>
</organism>
<evidence type="ECO:0000256" key="1">
    <source>
        <dbReference type="ARBA" id="ARBA00006295"/>
    </source>
</evidence>
<dbReference type="InterPro" id="IPR004437">
    <property type="entry name" value="ParB/RepB/Spo0J"/>
</dbReference>
<reference evidence="4 5" key="1">
    <citation type="submission" date="2023-07" db="EMBL/GenBank/DDBJ databases">
        <title>Genomic Encyclopedia of Type Strains, Phase IV (KMG-IV): sequencing the most valuable type-strain genomes for metagenomic binning, comparative biology and taxonomic classification.</title>
        <authorList>
            <person name="Goeker M."/>
        </authorList>
    </citation>
    <scope>NUCLEOTIDE SEQUENCE [LARGE SCALE GENOMIC DNA]</scope>
    <source>
        <strain evidence="4 5">DSM 16784</strain>
    </source>
</reference>
<dbReference type="SUPFAM" id="SSF110849">
    <property type="entry name" value="ParB/Sulfiredoxin"/>
    <property type="match status" value="1"/>
</dbReference>
<dbReference type="PROSITE" id="PS50943">
    <property type="entry name" value="HTH_CROC1"/>
    <property type="match status" value="1"/>
</dbReference>
<name>A0ABU0E334_9FIRM</name>
<comment type="similarity">
    <text evidence="1">Belongs to the ParB family.</text>
</comment>
<dbReference type="Proteomes" id="UP001230220">
    <property type="component" value="Unassembled WGS sequence"/>
</dbReference>